<dbReference type="Gene3D" id="2.30.130.10">
    <property type="entry name" value="PUA domain"/>
    <property type="match status" value="1"/>
</dbReference>
<dbReference type="InterPro" id="IPR036974">
    <property type="entry name" value="PUA_sf"/>
</dbReference>
<comment type="caution">
    <text evidence="2">The sequence shown here is derived from an EMBL/GenBank/DDBJ whole genome shotgun (WGS) entry which is preliminary data.</text>
</comment>
<dbReference type="SMART" id="SM00359">
    <property type="entry name" value="PUA"/>
    <property type="match status" value="1"/>
</dbReference>
<evidence type="ECO:0000259" key="1">
    <source>
        <dbReference type="SMART" id="SM00359"/>
    </source>
</evidence>
<keyword evidence="3" id="KW-1185">Reference proteome</keyword>
<organism evidence="2 3">
    <name type="scientific">Methanococcoides seepicolus</name>
    <dbReference type="NCBI Taxonomy" id="2828780"/>
    <lineage>
        <taxon>Archaea</taxon>
        <taxon>Methanobacteriati</taxon>
        <taxon>Methanobacteriota</taxon>
        <taxon>Stenosarchaea group</taxon>
        <taxon>Methanomicrobia</taxon>
        <taxon>Methanosarcinales</taxon>
        <taxon>Methanosarcinaceae</taxon>
        <taxon>Methanococcoides</taxon>
    </lineage>
</organism>
<dbReference type="SUPFAM" id="SSF88802">
    <property type="entry name" value="Pre-PUA domain"/>
    <property type="match status" value="1"/>
</dbReference>
<dbReference type="AlphaFoldDB" id="A0A9E4ZEZ9"/>
<gene>
    <name evidence="2" type="ORF">KDK67_01650</name>
</gene>
<evidence type="ECO:0000313" key="2">
    <source>
        <dbReference type="EMBL" id="MCM1985729.1"/>
    </source>
</evidence>
<dbReference type="Gene3D" id="3.10.450.90">
    <property type="entry name" value="ArcTGT, C2 domain"/>
    <property type="match status" value="1"/>
</dbReference>
<dbReference type="Pfam" id="PF14810">
    <property type="entry name" value="TGT_C2"/>
    <property type="match status" value="1"/>
</dbReference>
<accession>A0A9E4ZEZ9</accession>
<dbReference type="InterPro" id="IPR015947">
    <property type="entry name" value="PUA-like_sf"/>
</dbReference>
<dbReference type="PROSITE" id="PS50890">
    <property type="entry name" value="PUA"/>
    <property type="match status" value="1"/>
</dbReference>
<dbReference type="InterPro" id="IPR004521">
    <property type="entry name" value="Uncharacterised_CHP00451"/>
</dbReference>
<proteinExistence type="predicted"/>
<dbReference type="CDD" id="cd21149">
    <property type="entry name" value="PUA_archaeosine_TGT"/>
    <property type="match status" value="1"/>
</dbReference>
<dbReference type="RefSeq" id="WP_250867106.1">
    <property type="nucleotide sequence ID" value="NZ_JAGSOI010000004.1"/>
</dbReference>
<dbReference type="Proteomes" id="UP001056766">
    <property type="component" value="Unassembled WGS sequence"/>
</dbReference>
<evidence type="ECO:0000313" key="3">
    <source>
        <dbReference type="Proteomes" id="UP001056766"/>
    </source>
</evidence>
<dbReference type="Pfam" id="PF01472">
    <property type="entry name" value="PUA"/>
    <property type="match status" value="1"/>
</dbReference>
<dbReference type="GO" id="GO:0003723">
    <property type="term" value="F:RNA binding"/>
    <property type="evidence" value="ECO:0007669"/>
    <property type="project" value="InterPro"/>
</dbReference>
<reference evidence="2" key="1">
    <citation type="journal article" date="2021" name="mSystems">
        <title>Bacteria and Archaea Synergistically Convert Glycine Betaine to Biogenic Methane in the Formosa Cold Seep of the South China Sea.</title>
        <authorList>
            <person name="Li L."/>
            <person name="Zhang W."/>
            <person name="Zhang S."/>
            <person name="Song L."/>
            <person name="Sun Q."/>
            <person name="Zhang H."/>
            <person name="Xiang H."/>
            <person name="Dong X."/>
        </authorList>
    </citation>
    <scope>NUCLEOTIDE SEQUENCE</scope>
    <source>
        <strain evidence="2">LLY</strain>
    </source>
</reference>
<dbReference type="NCBIfam" id="TIGR00451">
    <property type="entry name" value="unchar_dom_2"/>
    <property type="match status" value="1"/>
</dbReference>
<dbReference type="InterPro" id="IPR002478">
    <property type="entry name" value="PUA"/>
</dbReference>
<dbReference type="SUPFAM" id="SSF88697">
    <property type="entry name" value="PUA domain-like"/>
    <property type="match status" value="1"/>
</dbReference>
<protein>
    <submittedName>
        <fullName evidence="2">Pseudouridine synthase</fullName>
    </submittedName>
</protein>
<reference evidence="2" key="2">
    <citation type="submission" date="2021-04" db="EMBL/GenBank/DDBJ databases">
        <authorList>
            <person name="Dong X."/>
        </authorList>
    </citation>
    <scope>NUCLEOTIDE SEQUENCE</scope>
    <source>
        <strain evidence="2">LLY</strain>
    </source>
</reference>
<sequence>MDKNAKMLKKVRVMADYQFGKGCGEILFPEDSTFQLSRTKRIRQIMSQGKRIATVRARDGTFTLSMDAATVIHKHIPAPGSRVTVCDDAVPFVSKGKTTFAKHVTAIDPELRSGDEVIVVDENDMVIATGQLVLSPEEIEALDTGAAVDVRCGCEQ</sequence>
<dbReference type="InterPro" id="IPR038250">
    <property type="entry name" value="TGT_C2_sf"/>
</dbReference>
<name>A0A9E4ZEZ9_9EURY</name>
<dbReference type="InterPro" id="IPR029402">
    <property type="entry name" value="TGT_C2"/>
</dbReference>
<dbReference type="EMBL" id="JAGSOI010000004">
    <property type="protein sequence ID" value="MCM1985729.1"/>
    <property type="molecule type" value="Genomic_DNA"/>
</dbReference>
<feature type="domain" description="PUA" evidence="1">
    <location>
        <begin position="81"/>
        <end position="155"/>
    </location>
</feature>